<evidence type="ECO:0000313" key="2">
    <source>
        <dbReference type="Proteomes" id="UP000024635"/>
    </source>
</evidence>
<comment type="caution">
    <text evidence="1">The sequence shown here is derived from an EMBL/GenBank/DDBJ whole genome shotgun (WGS) entry which is preliminary data.</text>
</comment>
<dbReference type="OrthoDB" id="6128308at2759"/>
<gene>
    <name evidence="1" type="primary">Acey_s0133.g1796</name>
    <name evidence="1" type="ORF">Y032_0133g1796</name>
</gene>
<sequence length="195" mass="22250">MSSRISPLLAVIYLDRIERRSLVTGILFYKRYIDDVFVIGSTAFDLHTMVENLNSCDPNIRFTVESPDDSGSSPYLNTKVRICNGTTQFLWYKKPIPKNILLHSRSAHPLYMKATVVRNLIITKKKTCNRVFARGGREHRANIGRKRLQDIHPSSWHPSFVTGGVPLVLPYVNEHTARDVSRVVKASMLPIKLIF</sequence>
<dbReference type="Proteomes" id="UP000024635">
    <property type="component" value="Unassembled WGS sequence"/>
</dbReference>
<protein>
    <recommendedName>
        <fullName evidence="3">Reverse transcriptase domain-containing protein</fullName>
    </recommendedName>
</protein>
<name>A0A016T6E8_9BILA</name>
<accession>A0A016T6E8</accession>
<reference evidence="2" key="1">
    <citation type="journal article" date="2015" name="Nat. Genet.">
        <title>The genome and transcriptome of the zoonotic hookworm Ancylostoma ceylanicum identify infection-specific gene families.</title>
        <authorList>
            <person name="Schwarz E.M."/>
            <person name="Hu Y."/>
            <person name="Antoshechkin I."/>
            <person name="Miller M.M."/>
            <person name="Sternberg P.W."/>
            <person name="Aroian R.V."/>
        </authorList>
    </citation>
    <scope>NUCLEOTIDE SEQUENCE</scope>
    <source>
        <strain evidence="2">HY135</strain>
    </source>
</reference>
<dbReference type="AlphaFoldDB" id="A0A016T6E8"/>
<evidence type="ECO:0008006" key="3">
    <source>
        <dbReference type="Google" id="ProtNLM"/>
    </source>
</evidence>
<evidence type="ECO:0000313" key="1">
    <source>
        <dbReference type="EMBL" id="EYB98247.1"/>
    </source>
</evidence>
<dbReference type="EMBL" id="JARK01001469">
    <property type="protein sequence ID" value="EYB98247.1"/>
    <property type="molecule type" value="Genomic_DNA"/>
</dbReference>
<dbReference type="PANTHER" id="PTHR21301">
    <property type="entry name" value="REVERSE TRANSCRIPTASE"/>
    <property type="match status" value="1"/>
</dbReference>
<organism evidence="1 2">
    <name type="scientific">Ancylostoma ceylanicum</name>
    <dbReference type="NCBI Taxonomy" id="53326"/>
    <lineage>
        <taxon>Eukaryota</taxon>
        <taxon>Metazoa</taxon>
        <taxon>Ecdysozoa</taxon>
        <taxon>Nematoda</taxon>
        <taxon>Chromadorea</taxon>
        <taxon>Rhabditida</taxon>
        <taxon>Rhabditina</taxon>
        <taxon>Rhabditomorpha</taxon>
        <taxon>Strongyloidea</taxon>
        <taxon>Ancylostomatidae</taxon>
        <taxon>Ancylostomatinae</taxon>
        <taxon>Ancylostoma</taxon>
    </lineage>
</organism>
<dbReference type="PANTHER" id="PTHR21301:SF10">
    <property type="entry name" value="REVERSE TRANSCRIPTASE DOMAIN-CONTAINING PROTEIN"/>
    <property type="match status" value="1"/>
</dbReference>
<keyword evidence="2" id="KW-1185">Reference proteome</keyword>
<proteinExistence type="predicted"/>